<feature type="domain" description="FAD-dependent urate hydroxylase HpyO/Asp monooxygenase CreE-like FAD/NAD(P)-binding" evidence="1">
    <location>
        <begin position="9"/>
        <end position="169"/>
    </location>
</feature>
<dbReference type="EMBL" id="JAICCF010000002">
    <property type="protein sequence ID" value="MBW8684736.1"/>
    <property type="molecule type" value="Genomic_DNA"/>
</dbReference>
<comment type="caution">
    <text evidence="2">The sequence shown here is derived from an EMBL/GenBank/DDBJ whole genome shotgun (WGS) entry which is preliminary data.</text>
</comment>
<evidence type="ECO:0000313" key="3">
    <source>
        <dbReference type="Proteomes" id="UP000812961"/>
    </source>
</evidence>
<dbReference type="PANTHER" id="PTHR40254">
    <property type="entry name" value="BLR0577 PROTEIN"/>
    <property type="match status" value="1"/>
</dbReference>
<dbReference type="InterPro" id="IPR036188">
    <property type="entry name" value="FAD/NAD-bd_sf"/>
</dbReference>
<dbReference type="Pfam" id="PF13454">
    <property type="entry name" value="NAD_binding_9"/>
    <property type="match status" value="1"/>
</dbReference>
<dbReference type="Gene3D" id="3.50.50.60">
    <property type="entry name" value="FAD/NAD(P)-binding domain"/>
    <property type="match status" value="1"/>
</dbReference>
<accession>A0ABS7GBN0</accession>
<protein>
    <submittedName>
        <fullName evidence="2">FAD/NAD(P)-binding protein</fullName>
    </submittedName>
</protein>
<dbReference type="PANTHER" id="PTHR40254:SF1">
    <property type="entry name" value="BLR0577 PROTEIN"/>
    <property type="match status" value="1"/>
</dbReference>
<organism evidence="2 3">
    <name type="scientific">Chitinophaga rhizophila</name>
    <dbReference type="NCBI Taxonomy" id="2866212"/>
    <lineage>
        <taxon>Bacteria</taxon>
        <taxon>Pseudomonadati</taxon>
        <taxon>Bacteroidota</taxon>
        <taxon>Chitinophagia</taxon>
        <taxon>Chitinophagales</taxon>
        <taxon>Chitinophagaceae</taxon>
        <taxon>Chitinophaga</taxon>
    </lineage>
</organism>
<dbReference type="InterPro" id="IPR052189">
    <property type="entry name" value="L-asp_N-monooxygenase_NS-form"/>
</dbReference>
<name>A0ABS7GBN0_9BACT</name>
<dbReference type="InterPro" id="IPR038732">
    <property type="entry name" value="HpyO/CreE_NAD-binding"/>
</dbReference>
<reference evidence="2 3" key="1">
    <citation type="submission" date="2021-08" db="EMBL/GenBank/DDBJ databases">
        <title>The genome sequence of Chitinophaga sp. B61.</title>
        <authorList>
            <person name="Zhang X."/>
        </authorList>
    </citation>
    <scope>NUCLEOTIDE SEQUENCE [LARGE SCALE GENOMIC DNA]</scope>
    <source>
        <strain evidence="2 3">B61</strain>
    </source>
</reference>
<dbReference type="RefSeq" id="WP_220249949.1">
    <property type="nucleotide sequence ID" value="NZ_JAICCF010000002.1"/>
</dbReference>
<dbReference type="SUPFAM" id="SSF51905">
    <property type="entry name" value="FAD/NAD(P)-binding domain"/>
    <property type="match status" value="1"/>
</dbReference>
<dbReference type="Proteomes" id="UP000812961">
    <property type="component" value="Unassembled WGS sequence"/>
</dbReference>
<sequence>MKSKVSLGILGGGPSALFMYKRLVDAELHHFDVTIYEKSPCLGCGMPYSASGAEDEHITNVSANEIPDLVTSISEWIDTVPSSILNRYNIDPERFNDYKVLPRLLFGEYLKDQFELLRQKAKLKGLNTTIYYNSSIDDVVDLPEGKKVEVVLTNGKKYIHDRVVICTGHLWPKKFEGKVEGWFDSPYPPDKLAIECNYTVAVRGSSLTAIDAIRTLSKHNGVFERGTDGKLVYTANKSSEQFKISMMSRNGLLPAVRFHLEDSHLGKGTILSAEQIEENKALNNGFLSLDYVFEHNFKELIRKQDPIYYEKIRDLNMEGFVEYVMEIREKLDPFILLKAEYREAEKSIQRRTSIYWKELLAVLSFTINYPAKYFSAEDTIRMQKVLMPLISIVIAFVPQSSAETLMALYDAGRLEVIAVGDNSEVNPGEDKGAVYSYVDKDGINQEKYFELFVDCIGQPHLAYEEIPYQSLLANQTFSKALIRFRDQELGKKMHLNNEKNIHRGLDNCYYLTVPGVAINDYFQALDAFNVANDRIYVMAVPFIGGFNPDYSGLDFCEAASAKIMKTLSIPQ</sequence>
<keyword evidence="3" id="KW-1185">Reference proteome</keyword>
<proteinExistence type="predicted"/>
<evidence type="ECO:0000259" key="1">
    <source>
        <dbReference type="Pfam" id="PF13454"/>
    </source>
</evidence>
<evidence type="ECO:0000313" key="2">
    <source>
        <dbReference type="EMBL" id="MBW8684736.1"/>
    </source>
</evidence>
<gene>
    <name evidence="2" type="ORF">K1Y79_10385</name>
</gene>